<organism evidence="1">
    <name type="scientific">freshwater metagenome</name>
    <dbReference type="NCBI Taxonomy" id="449393"/>
    <lineage>
        <taxon>unclassified sequences</taxon>
        <taxon>metagenomes</taxon>
        <taxon>ecological metagenomes</taxon>
    </lineage>
</organism>
<gene>
    <name evidence="1" type="ORF">UFOPK4125_00615</name>
</gene>
<accession>A0A6J7R5I4</accession>
<dbReference type="AlphaFoldDB" id="A0A6J7R5I4"/>
<sequence>MLLDFCSFSNSFIAFEPPATNLDPVLPQACFNLEISTSSFFSESANASFLALSTSTWAAVNADAMSFSIKGSLKMFSRFSLAEASVAKYLARPIWPPDALATKSATFGSTPSLVTSKFEIAFVDGVLKDKCRQRDLIVGNTSVKVGAHKSQTVLSPGSSITFKSALAAESVNRSASSITTTRQFDTDGAQDALLINSLISSIFIDKPSVLINSTSACEPVIVDMQSLHLLQPPSLQTRAAANATAALDLPDPGGPVNNQA</sequence>
<proteinExistence type="predicted"/>
<name>A0A6J7R5I4_9ZZZZ</name>
<protein>
    <submittedName>
        <fullName evidence="1">Unannotated protein</fullName>
    </submittedName>
</protein>
<evidence type="ECO:0000313" key="1">
    <source>
        <dbReference type="EMBL" id="CAB5023970.1"/>
    </source>
</evidence>
<dbReference type="EMBL" id="CAFBPR010000102">
    <property type="protein sequence ID" value="CAB5023970.1"/>
    <property type="molecule type" value="Genomic_DNA"/>
</dbReference>
<reference evidence="1" key="1">
    <citation type="submission" date="2020-05" db="EMBL/GenBank/DDBJ databases">
        <authorList>
            <person name="Chiriac C."/>
            <person name="Salcher M."/>
            <person name="Ghai R."/>
            <person name="Kavagutti S V."/>
        </authorList>
    </citation>
    <scope>NUCLEOTIDE SEQUENCE</scope>
</reference>